<organism evidence="3">
    <name type="scientific">marine metagenome</name>
    <dbReference type="NCBI Taxonomy" id="408172"/>
    <lineage>
        <taxon>unclassified sequences</taxon>
        <taxon>metagenomes</taxon>
        <taxon>ecological metagenomes</taxon>
    </lineage>
</organism>
<gene>
    <name evidence="3" type="ORF">METZ01_LOCUS264865</name>
</gene>
<dbReference type="Gene3D" id="3.20.20.140">
    <property type="entry name" value="Metal-dependent hydrolases"/>
    <property type="match status" value="1"/>
</dbReference>
<dbReference type="SUPFAM" id="SSF51556">
    <property type="entry name" value="Metallo-dependent hydrolases"/>
    <property type="match status" value="1"/>
</dbReference>
<dbReference type="SUPFAM" id="SSF51338">
    <property type="entry name" value="Composite domain of metallo-dependent hydrolases"/>
    <property type="match status" value="1"/>
</dbReference>
<dbReference type="PANTHER" id="PTHR43668">
    <property type="entry name" value="ALLANTOINASE"/>
    <property type="match status" value="1"/>
</dbReference>
<feature type="non-terminal residue" evidence="3">
    <location>
        <position position="302"/>
    </location>
</feature>
<dbReference type="PANTHER" id="PTHR43668:SF2">
    <property type="entry name" value="ALLANTOINASE"/>
    <property type="match status" value="1"/>
</dbReference>
<dbReference type="InterPro" id="IPR050138">
    <property type="entry name" value="DHOase/Allantoinase_Hydrolase"/>
</dbReference>
<proteinExistence type="predicted"/>
<dbReference type="GO" id="GO:0005737">
    <property type="term" value="C:cytoplasm"/>
    <property type="evidence" value="ECO:0007669"/>
    <property type="project" value="TreeGrafter"/>
</dbReference>
<dbReference type="Pfam" id="PF12890">
    <property type="entry name" value="DHOase"/>
    <property type="match status" value="1"/>
</dbReference>
<dbReference type="Gene3D" id="2.30.40.10">
    <property type="entry name" value="Urease, subunit C, domain 1"/>
    <property type="match status" value="1"/>
</dbReference>
<name>A0A382JN01_9ZZZZ</name>
<dbReference type="InterPro" id="IPR032466">
    <property type="entry name" value="Metal_Hydrolase"/>
</dbReference>
<dbReference type="GO" id="GO:0004038">
    <property type="term" value="F:allantoinase activity"/>
    <property type="evidence" value="ECO:0007669"/>
    <property type="project" value="TreeGrafter"/>
</dbReference>
<accession>A0A382JN01</accession>
<dbReference type="InterPro" id="IPR011059">
    <property type="entry name" value="Metal-dep_hydrolase_composite"/>
</dbReference>
<evidence type="ECO:0000259" key="2">
    <source>
        <dbReference type="Pfam" id="PF12890"/>
    </source>
</evidence>
<protein>
    <recommendedName>
        <fullName evidence="2">Dihydroorotase catalytic domain-containing protein</fullName>
    </recommendedName>
</protein>
<evidence type="ECO:0000256" key="1">
    <source>
        <dbReference type="ARBA" id="ARBA00022975"/>
    </source>
</evidence>
<dbReference type="GO" id="GO:0006145">
    <property type="term" value="P:purine nucleobase catabolic process"/>
    <property type="evidence" value="ECO:0007669"/>
    <property type="project" value="TreeGrafter"/>
</dbReference>
<dbReference type="EMBL" id="UINC01074627">
    <property type="protein sequence ID" value="SVC12011.1"/>
    <property type="molecule type" value="Genomic_DNA"/>
</dbReference>
<feature type="non-terminal residue" evidence="3">
    <location>
        <position position="1"/>
    </location>
</feature>
<dbReference type="AlphaFoldDB" id="A0A382JN01"/>
<evidence type="ECO:0000313" key="3">
    <source>
        <dbReference type="EMBL" id="SVC12011.1"/>
    </source>
</evidence>
<keyword evidence="1" id="KW-0665">Pyrimidine biosynthesis</keyword>
<reference evidence="3" key="1">
    <citation type="submission" date="2018-05" db="EMBL/GenBank/DDBJ databases">
        <authorList>
            <person name="Lanie J.A."/>
            <person name="Ng W.-L."/>
            <person name="Kazmierczak K.M."/>
            <person name="Andrzejewski T.M."/>
            <person name="Davidsen T.M."/>
            <person name="Wayne K.J."/>
            <person name="Tettelin H."/>
            <person name="Glass J.I."/>
            <person name="Rusch D."/>
            <person name="Podicherti R."/>
            <person name="Tsui H.-C.T."/>
            <person name="Winkler M.E."/>
        </authorList>
    </citation>
    <scope>NUCLEOTIDE SEQUENCE</scope>
</reference>
<dbReference type="InterPro" id="IPR024403">
    <property type="entry name" value="DHOase_cat"/>
</dbReference>
<sequence>LKETLIKNAKLVDPSENLNDIYDILIKNQKIEIISKKINKNSISNVIDAKGNTITPGFIDLHVHYREPGETYKENIRTGSIASAKGGFTTVLMMPNTNPTMDNLDKLKHQNQIVKANSIIRTLQTASVTHERKGSNLVDIETLSKFGVLAFSNDGDAIEKKSTLEKALILTTKNNRPILEHCEDPNLIDQGTVNDGSTAIRLGLLSRSKQSEINILKRDISIAKKINNGWLYFQHITCKKSLDLIKEAKSRGLRINAEVTPNHLFMNENWIYGKKGQKVEFLDFDSYDTNTRVNPPLRDESD</sequence>
<feature type="domain" description="Dihydroorotase catalytic" evidence="2">
    <location>
        <begin position="52"/>
        <end position="240"/>
    </location>
</feature>